<organism evidence="1 2">
    <name type="scientific">Candidatus Woykebacteria bacterium RBG_16_43_9</name>
    <dbReference type="NCBI Taxonomy" id="1802596"/>
    <lineage>
        <taxon>Bacteria</taxon>
        <taxon>Candidatus Woykeibacteriota</taxon>
    </lineage>
</organism>
<accession>A0A1G1WGW1</accession>
<dbReference type="STRING" id="1802596.A2Z11_01515"/>
<evidence type="ECO:0000313" key="2">
    <source>
        <dbReference type="Proteomes" id="UP000176389"/>
    </source>
</evidence>
<gene>
    <name evidence="1" type="ORF">A2Z11_01515</name>
</gene>
<proteinExistence type="predicted"/>
<sequence length="105" mass="12160">MIGSKPNGLGLLIYSRHDSHTKTHRSLEIPKHVPETGNGKVLKIVKVCYRILSRQISHALVCKLEKQTSLLIVKQIIDFLRFEVTYFARLPIDTTVYKKVFWNKL</sequence>
<evidence type="ECO:0000313" key="1">
    <source>
        <dbReference type="EMBL" id="OGY26841.1"/>
    </source>
</evidence>
<dbReference type="Proteomes" id="UP000176389">
    <property type="component" value="Unassembled WGS sequence"/>
</dbReference>
<dbReference type="EMBL" id="MHCS01000009">
    <property type="protein sequence ID" value="OGY26841.1"/>
    <property type="molecule type" value="Genomic_DNA"/>
</dbReference>
<reference evidence="1 2" key="1">
    <citation type="journal article" date="2016" name="Nat. Commun.">
        <title>Thousands of microbial genomes shed light on interconnected biogeochemical processes in an aquifer system.</title>
        <authorList>
            <person name="Anantharaman K."/>
            <person name="Brown C.T."/>
            <person name="Hug L.A."/>
            <person name="Sharon I."/>
            <person name="Castelle C.J."/>
            <person name="Probst A.J."/>
            <person name="Thomas B.C."/>
            <person name="Singh A."/>
            <person name="Wilkins M.J."/>
            <person name="Karaoz U."/>
            <person name="Brodie E.L."/>
            <person name="Williams K.H."/>
            <person name="Hubbard S.S."/>
            <person name="Banfield J.F."/>
        </authorList>
    </citation>
    <scope>NUCLEOTIDE SEQUENCE [LARGE SCALE GENOMIC DNA]</scope>
</reference>
<protein>
    <submittedName>
        <fullName evidence="1">Uncharacterized protein</fullName>
    </submittedName>
</protein>
<name>A0A1G1WGW1_9BACT</name>
<comment type="caution">
    <text evidence="1">The sequence shown here is derived from an EMBL/GenBank/DDBJ whole genome shotgun (WGS) entry which is preliminary data.</text>
</comment>
<dbReference type="AlphaFoldDB" id="A0A1G1WGW1"/>